<evidence type="ECO:0000256" key="1">
    <source>
        <dbReference type="SAM" id="MobiDB-lite"/>
    </source>
</evidence>
<evidence type="ECO:0000313" key="2">
    <source>
        <dbReference type="EMBL" id="KIK60775.1"/>
    </source>
</evidence>
<evidence type="ECO:0000313" key="3">
    <source>
        <dbReference type="Proteomes" id="UP000053593"/>
    </source>
</evidence>
<dbReference type="HOGENOM" id="CLU_2831436_0_0_1"/>
<keyword evidence="3" id="KW-1185">Reference proteome</keyword>
<dbReference type="EMBL" id="KN834773">
    <property type="protein sequence ID" value="KIK60775.1"/>
    <property type="molecule type" value="Genomic_DNA"/>
</dbReference>
<sequence length="66" mass="7379">MARSGSDSSNSSADSALEENDGPPFKYNPQIWMPVSWHIRGGAMIPPRKSRRFLDLGILPQVQRKP</sequence>
<feature type="compositionally biased region" description="Low complexity" evidence="1">
    <location>
        <begin position="1"/>
        <end position="15"/>
    </location>
</feature>
<dbReference type="Proteomes" id="UP000053593">
    <property type="component" value="Unassembled WGS sequence"/>
</dbReference>
<protein>
    <submittedName>
        <fullName evidence="2">Uncharacterized protein</fullName>
    </submittedName>
</protein>
<proteinExistence type="predicted"/>
<feature type="region of interest" description="Disordered" evidence="1">
    <location>
        <begin position="1"/>
        <end position="25"/>
    </location>
</feature>
<gene>
    <name evidence="2" type="ORF">GYMLUDRAFT_243947</name>
</gene>
<accession>A0A0D0BAN5</accession>
<reference evidence="2 3" key="1">
    <citation type="submission" date="2014-04" db="EMBL/GenBank/DDBJ databases">
        <title>Evolutionary Origins and Diversification of the Mycorrhizal Mutualists.</title>
        <authorList>
            <consortium name="DOE Joint Genome Institute"/>
            <consortium name="Mycorrhizal Genomics Consortium"/>
            <person name="Kohler A."/>
            <person name="Kuo A."/>
            <person name="Nagy L.G."/>
            <person name="Floudas D."/>
            <person name="Copeland A."/>
            <person name="Barry K.W."/>
            <person name="Cichocki N."/>
            <person name="Veneault-Fourrey C."/>
            <person name="LaButti K."/>
            <person name="Lindquist E.A."/>
            <person name="Lipzen A."/>
            <person name="Lundell T."/>
            <person name="Morin E."/>
            <person name="Murat C."/>
            <person name="Riley R."/>
            <person name="Ohm R."/>
            <person name="Sun H."/>
            <person name="Tunlid A."/>
            <person name="Henrissat B."/>
            <person name="Grigoriev I.V."/>
            <person name="Hibbett D.S."/>
            <person name="Martin F."/>
        </authorList>
    </citation>
    <scope>NUCLEOTIDE SEQUENCE [LARGE SCALE GENOMIC DNA]</scope>
    <source>
        <strain evidence="2 3">FD-317 M1</strain>
    </source>
</reference>
<name>A0A0D0BAN5_9AGAR</name>
<organism evidence="2 3">
    <name type="scientific">Collybiopsis luxurians FD-317 M1</name>
    <dbReference type="NCBI Taxonomy" id="944289"/>
    <lineage>
        <taxon>Eukaryota</taxon>
        <taxon>Fungi</taxon>
        <taxon>Dikarya</taxon>
        <taxon>Basidiomycota</taxon>
        <taxon>Agaricomycotina</taxon>
        <taxon>Agaricomycetes</taxon>
        <taxon>Agaricomycetidae</taxon>
        <taxon>Agaricales</taxon>
        <taxon>Marasmiineae</taxon>
        <taxon>Omphalotaceae</taxon>
        <taxon>Collybiopsis</taxon>
        <taxon>Collybiopsis luxurians</taxon>
    </lineage>
</organism>
<dbReference type="AlphaFoldDB" id="A0A0D0BAN5"/>